<proteinExistence type="predicted"/>
<keyword evidence="5" id="KW-0460">Magnesium</keyword>
<evidence type="ECO:0000256" key="2">
    <source>
        <dbReference type="ARBA" id="ARBA00022679"/>
    </source>
</evidence>
<dbReference type="PANTHER" id="PTHR19136">
    <property type="entry name" value="MOLYBDENUM COFACTOR GUANYLYLTRANSFERASE"/>
    <property type="match status" value="1"/>
</dbReference>
<organism evidence="9 10">
    <name type="scientific">Rhodopirellula sallentina SM41</name>
    <dbReference type="NCBI Taxonomy" id="1263870"/>
    <lineage>
        <taxon>Bacteria</taxon>
        <taxon>Pseudomonadati</taxon>
        <taxon>Planctomycetota</taxon>
        <taxon>Planctomycetia</taxon>
        <taxon>Pirellulales</taxon>
        <taxon>Pirellulaceae</taxon>
        <taxon>Rhodopirellula</taxon>
    </lineage>
</organism>
<dbReference type="AlphaFoldDB" id="M5TZK2"/>
<dbReference type="SUPFAM" id="SSF53448">
    <property type="entry name" value="Nucleotide-diphospho-sugar transferases"/>
    <property type="match status" value="1"/>
</dbReference>
<evidence type="ECO:0000256" key="3">
    <source>
        <dbReference type="ARBA" id="ARBA00022723"/>
    </source>
</evidence>
<evidence type="ECO:0000256" key="6">
    <source>
        <dbReference type="ARBA" id="ARBA00023134"/>
    </source>
</evidence>
<keyword evidence="1" id="KW-0963">Cytoplasm</keyword>
<evidence type="ECO:0000259" key="8">
    <source>
        <dbReference type="Pfam" id="PF12804"/>
    </source>
</evidence>
<dbReference type="GO" id="GO:0016779">
    <property type="term" value="F:nucleotidyltransferase activity"/>
    <property type="evidence" value="ECO:0007669"/>
    <property type="project" value="TreeGrafter"/>
</dbReference>
<evidence type="ECO:0000256" key="4">
    <source>
        <dbReference type="ARBA" id="ARBA00022741"/>
    </source>
</evidence>
<feature type="domain" description="MobA-like NTP transferase" evidence="8">
    <location>
        <begin position="15"/>
        <end position="187"/>
    </location>
</feature>
<dbReference type="GO" id="GO:0006777">
    <property type="term" value="P:Mo-molybdopterin cofactor biosynthetic process"/>
    <property type="evidence" value="ECO:0007669"/>
    <property type="project" value="UniProtKB-KW"/>
</dbReference>
<reference evidence="9 10" key="1">
    <citation type="journal article" date="2013" name="Mar. Genomics">
        <title>Expression of sulfatases in Rhodopirellula baltica and the diversity of sulfatases in the genus Rhodopirellula.</title>
        <authorList>
            <person name="Wegner C.E."/>
            <person name="Richter-Heitmann T."/>
            <person name="Klindworth A."/>
            <person name="Klockow C."/>
            <person name="Richter M."/>
            <person name="Achstetter T."/>
            <person name="Glockner F.O."/>
            <person name="Harder J."/>
        </authorList>
    </citation>
    <scope>NUCLEOTIDE SEQUENCE [LARGE SCALE GENOMIC DNA]</scope>
    <source>
        <strain evidence="9 10">SM41</strain>
    </source>
</reference>
<dbReference type="Pfam" id="PF12804">
    <property type="entry name" value="NTP_transf_3"/>
    <property type="match status" value="1"/>
</dbReference>
<keyword evidence="3" id="KW-0479">Metal-binding</keyword>
<dbReference type="InterPro" id="IPR013482">
    <property type="entry name" value="Molybde_CF_guanTrfase"/>
</dbReference>
<evidence type="ECO:0000313" key="10">
    <source>
        <dbReference type="Proteomes" id="UP000011885"/>
    </source>
</evidence>
<protein>
    <submittedName>
        <fullName evidence="9">Molybdopterin-guanine dinucleotide biosynthesis protein A</fullName>
    </submittedName>
</protein>
<dbReference type="Proteomes" id="UP000011885">
    <property type="component" value="Unassembled WGS sequence"/>
</dbReference>
<dbReference type="Gene3D" id="3.90.550.10">
    <property type="entry name" value="Spore Coat Polysaccharide Biosynthesis Protein SpsA, Chain A"/>
    <property type="match status" value="1"/>
</dbReference>
<dbReference type="PATRIC" id="fig|1263870.3.peg.4156"/>
<dbReference type="EMBL" id="ANOH01000268">
    <property type="protein sequence ID" value="EMI54637.1"/>
    <property type="molecule type" value="Genomic_DNA"/>
</dbReference>
<evidence type="ECO:0000256" key="7">
    <source>
        <dbReference type="ARBA" id="ARBA00023150"/>
    </source>
</evidence>
<dbReference type="InterPro" id="IPR025877">
    <property type="entry name" value="MobA-like_NTP_Trfase"/>
</dbReference>
<dbReference type="CDD" id="cd02503">
    <property type="entry name" value="MobA"/>
    <property type="match status" value="1"/>
</dbReference>
<dbReference type="OrthoDB" id="9788394at2"/>
<evidence type="ECO:0000256" key="1">
    <source>
        <dbReference type="ARBA" id="ARBA00022490"/>
    </source>
</evidence>
<keyword evidence="6" id="KW-0342">GTP-binding</keyword>
<evidence type="ECO:0000256" key="5">
    <source>
        <dbReference type="ARBA" id="ARBA00022842"/>
    </source>
</evidence>
<keyword evidence="2" id="KW-0808">Transferase</keyword>
<keyword evidence="10" id="KW-1185">Reference proteome</keyword>
<comment type="caution">
    <text evidence="9">The sequence shown here is derived from an EMBL/GenBank/DDBJ whole genome shotgun (WGS) entry which is preliminary data.</text>
</comment>
<name>M5TZK2_9BACT</name>
<gene>
    <name evidence="9" type="ORF">RSSM_03924</name>
</gene>
<keyword evidence="7" id="KW-0501">Molybdenum cofactor biosynthesis</keyword>
<accession>M5TZK2</accession>
<dbReference type="RefSeq" id="WP_008681762.1">
    <property type="nucleotide sequence ID" value="NZ_ANOH01000268.1"/>
</dbReference>
<evidence type="ECO:0000313" key="9">
    <source>
        <dbReference type="EMBL" id="EMI54637.1"/>
    </source>
</evidence>
<dbReference type="InterPro" id="IPR029044">
    <property type="entry name" value="Nucleotide-diphossugar_trans"/>
</dbReference>
<dbReference type="GO" id="GO:0046872">
    <property type="term" value="F:metal ion binding"/>
    <property type="evidence" value="ECO:0007669"/>
    <property type="project" value="UniProtKB-KW"/>
</dbReference>
<keyword evidence="4" id="KW-0547">Nucleotide-binding</keyword>
<dbReference type="PANTHER" id="PTHR19136:SF81">
    <property type="entry name" value="MOLYBDENUM COFACTOR GUANYLYLTRANSFERASE"/>
    <property type="match status" value="1"/>
</dbReference>
<sequence>MSDSTMSDSLPRVLGVVLAGGKSTRMGRCKSELLHPGGGTYLERAVERMKSVCDEVAVSLAEESDHPPDASRPGDLPAEVHRVFDSQTDCGPAEGVARSLDLAMTLRCSAVLFTPVDVPRLQAAHLNMLISQFAAQPEKIICAISDDLSATKPLQPLIAVYPVQTFPEIVRLAQSERRGLYRFIQNSEHGTVALPADALHNVNSPHDLPS</sequence>
<dbReference type="GO" id="GO:0005525">
    <property type="term" value="F:GTP binding"/>
    <property type="evidence" value="ECO:0007669"/>
    <property type="project" value="UniProtKB-KW"/>
</dbReference>